<dbReference type="OMA" id="EFIIFFN"/>
<evidence type="ECO:0000313" key="8">
    <source>
        <dbReference type="Proteomes" id="UP000005242"/>
    </source>
</evidence>
<protein>
    <submittedName>
        <fullName evidence="7">ARM repeat-containing protein</fullName>
    </submittedName>
</protein>
<sequence length="807" mass="92065">MDHQLLKSLYDQKYERRKFAALELEKDLLNFLNKNELNKIKLIIDQLSNSLNKDKPINIKNGGLIGLAAAAIALNDNLNNYLDVIINPILLCFNDQDSRIRYFACESMYNIAKVSKSNLLPYFDQLFENLIKLSSDTEISVKNGSELLDRLLKDIIIDNANLINLDNYLTLIEKRIYVVSPFTRIFLISWLTIFDSISDLQILNHLSKILDGLFRYLSDNSVDVKTSSQHLLDSFLNKIVKTKFNHSQFTVDYLSISNILINHLNSTNEEIQLNSFNWLLELLNCQSNFLVPSLTPKLIPSILPFLSHNNQQINGLVKSLNFKLFDVIKNLNDLNSFDFQLTLSNLTIQLLNDLTETRVAALDWMLMLQEKSSNKIFNLQDGTFPALLKTLSDPSEHVVKRDLRLLAQVSKSSSLDYFNAFIKNLIKLFSTDRRLLEKRGSLIIRQLSLSLGSSKIYNALADILQYEDDLDFASFLVQKLTVVLITAPELADLRKRLKCFESKDDELLFCKIYKSWSHNAISIFTICLLSQHFEHASELLYIISELEVTVNLLIQIDKLVQLIESPVFIGLRLQLLEPDNNPYLYKCLYGLLMLLPQSSAFTTLKNRLNSVDSQFKTLTLHTQRKQLSSPQPSTLPWNELKDHFRSIQYRHEEARTIQMIESYSVDNDFDQNTAISTSNSENHEDPQNTRNVSSFTDFDSKSDFSKHQLNTLLHNRQSDSSDFSPSASMSSIKSRFGITPMSNKLIDKNSLSDTSGTITPYANTSGPSVAKTTYDLANADLNLNDTQRSHTSGSSSKNSLRRLSAAY</sequence>
<dbReference type="PANTHER" id="PTHR16023:SF0">
    <property type="entry name" value="PROTEIN VAC14 HOMOLOG"/>
    <property type="match status" value="1"/>
</dbReference>
<feature type="compositionally biased region" description="Polar residues" evidence="5">
    <location>
        <begin position="670"/>
        <end position="680"/>
    </location>
</feature>
<organism evidence="7 8">
    <name type="scientific">Wallemia mellicola (strain ATCC MYA-4683 / CBS 633.66)</name>
    <name type="common">Wallemia sebi (CBS 633.66)</name>
    <dbReference type="NCBI Taxonomy" id="671144"/>
    <lineage>
        <taxon>Eukaryota</taxon>
        <taxon>Fungi</taxon>
        <taxon>Dikarya</taxon>
        <taxon>Basidiomycota</taxon>
        <taxon>Wallemiomycotina</taxon>
        <taxon>Wallemiomycetes</taxon>
        <taxon>Wallemiales</taxon>
        <taxon>Wallemiaceae</taxon>
        <taxon>Wallemia</taxon>
    </lineage>
</organism>
<dbReference type="InParanoid" id="I4Y9K3"/>
<dbReference type="GeneID" id="18472128"/>
<dbReference type="RefSeq" id="XP_006959428.1">
    <property type="nucleotide sequence ID" value="XM_006959366.1"/>
</dbReference>
<dbReference type="Proteomes" id="UP000005242">
    <property type="component" value="Unassembled WGS sequence"/>
</dbReference>
<comment type="subcellular location">
    <subcellularLocation>
        <location evidence="1">Endomembrane system</location>
    </subcellularLocation>
</comment>
<dbReference type="HOGENOM" id="CLU_007740_0_0_1"/>
<dbReference type="KEGG" id="wse:WALSEDRAFT_39771"/>
<feature type="domain" description="Vacuolar protein 14 C-terminal Fig4-binding" evidence="6">
    <location>
        <begin position="434"/>
        <end position="611"/>
    </location>
</feature>
<dbReference type="InterPro" id="IPR026825">
    <property type="entry name" value="Vac14"/>
</dbReference>
<reference evidence="7 8" key="1">
    <citation type="journal article" date="2012" name="Fungal Genet. Biol.">
        <title>The genome of the xerotolerant mold Wallemia sebi reveals adaptations to osmotic stress and suggests cryptic sexual reproduction.</title>
        <authorList>
            <person name="Padamsee M."/>
            <person name="Kumar T.K.A."/>
            <person name="Riley R."/>
            <person name="Binder M."/>
            <person name="Boyd A."/>
            <person name="Calvo A.M."/>
            <person name="Furukawa K."/>
            <person name="Hesse C."/>
            <person name="Hohmann S."/>
            <person name="James T.Y."/>
            <person name="LaButti K."/>
            <person name="Lapidus A."/>
            <person name="Lindquist E."/>
            <person name="Lucas S."/>
            <person name="Miller K."/>
            <person name="Shantappa S."/>
            <person name="Grigoriev I.V."/>
            <person name="Hibbett D.S."/>
            <person name="McLaughlin D.J."/>
            <person name="Spatafora J.W."/>
            <person name="Aime M.C."/>
        </authorList>
    </citation>
    <scope>NUCLEOTIDE SEQUENCE [LARGE SCALE GENOMIC DNA]</scope>
    <source>
        <strain evidence="8">ATCC MYA-4683 / CBS 633.66</strain>
    </source>
</reference>
<evidence type="ECO:0000259" key="6">
    <source>
        <dbReference type="Pfam" id="PF11916"/>
    </source>
</evidence>
<dbReference type="Pfam" id="PF11916">
    <property type="entry name" value="Vac14_Fig4_bd"/>
    <property type="match status" value="1"/>
</dbReference>
<evidence type="ECO:0000256" key="3">
    <source>
        <dbReference type="ARBA" id="ARBA00022737"/>
    </source>
</evidence>
<dbReference type="InterPro" id="IPR011989">
    <property type="entry name" value="ARM-like"/>
</dbReference>
<evidence type="ECO:0000256" key="5">
    <source>
        <dbReference type="SAM" id="MobiDB-lite"/>
    </source>
</evidence>
<dbReference type="GO" id="GO:0000329">
    <property type="term" value="C:fungal-type vacuole membrane"/>
    <property type="evidence" value="ECO:0007669"/>
    <property type="project" value="TreeGrafter"/>
</dbReference>
<evidence type="ECO:0000313" key="7">
    <source>
        <dbReference type="EMBL" id="EIM20645.1"/>
    </source>
</evidence>
<accession>I4Y9K3</accession>
<dbReference type="PANTHER" id="PTHR16023">
    <property type="entry name" value="TAX1 BINDING PROTEIN-RELATED"/>
    <property type="match status" value="1"/>
</dbReference>
<dbReference type="GO" id="GO:0010008">
    <property type="term" value="C:endosome membrane"/>
    <property type="evidence" value="ECO:0007669"/>
    <property type="project" value="TreeGrafter"/>
</dbReference>
<dbReference type="eggNOG" id="KOG0212">
    <property type="taxonomic scope" value="Eukaryota"/>
</dbReference>
<name>I4Y9K3_WALMC</name>
<dbReference type="InterPro" id="IPR021841">
    <property type="entry name" value="VAC14_Fig4p-bd"/>
</dbReference>
<feature type="region of interest" description="Disordered" evidence="5">
    <location>
        <begin position="670"/>
        <end position="696"/>
    </location>
</feature>
<keyword evidence="8" id="KW-1185">Reference proteome</keyword>
<dbReference type="InterPro" id="IPR016024">
    <property type="entry name" value="ARM-type_fold"/>
</dbReference>
<dbReference type="EMBL" id="JH668238">
    <property type="protein sequence ID" value="EIM20645.1"/>
    <property type="molecule type" value="Genomic_DNA"/>
</dbReference>
<evidence type="ECO:0000256" key="1">
    <source>
        <dbReference type="ARBA" id="ARBA00004308"/>
    </source>
</evidence>
<keyword evidence="4" id="KW-0472">Membrane</keyword>
<proteinExistence type="inferred from homology"/>
<dbReference type="FunCoup" id="I4Y9K3">
    <property type="interactions" value="575"/>
</dbReference>
<evidence type="ECO:0000256" key="2">
    <source>
        <dbReference type="ARBA" id="ARBA00010225"/>
    </source>
</evidence>
<dbReference type="Pfam" id="PF12755">
    <property type="entry name" value="Vac14_Fab1_bd"/>
    <property type="match status" value="1"/>
</dbReference>
<gene>
    <name evidence="7" type="ORF">WALSEDRAFT_39771</name>
</gene>
<feature type="compositionally biased region" description="Polar residues" evidence="5">
    <location>
        <begin position="783"/>
        <end position="798"/>
    </location>
</feature>
<dbReference type="GO" id="GO:0006661">
    <property type="term" value="P:phosphatidylinositol biosynthetic process"/>
    <property type="evidence" value="ECO:0007669"/>
    <property type="project" value="InterPro"/>
</dbReference>
<dbReference type="AlphaFoldDB" id="I4Y9K3"/>
<dbReference type="SUPFAM" id="SSF48371">
    <property type="entry name" value="ARM repeat"/>
    <property type="match status" value="1"/>
</dbReference>
<comment type="similarity">
    <text evidence="2">Belongs to the VAC14 family.</text>
</comment>
<dbReference type="Gene3D" id="1.25.10.10">
    <property type="entry name" value="Leucine-rich Repeat Variant"/>
    <property type="match status" value="2"/>
</dbReference>
<dbReference type="OrthoDB" id="5574975at2759"/>
<dbReference type="STRING" id="671144.I4Y9K3"/>
<keyword evidence="3" id="KW-0677">Repeat</keyword>
<dbReference type="GO" id="GO:0070772">
    <property type="term" value="C:PAS complex"/>
    <property type="evidence" value="ECO:0007669"/>
    <property type="project" value="InterPro"/>
</dbReference>
<evidence type="ECO:0000256" key="4">
    <source>
        <dbReference type="ARBA" id="ARBA00023136"/>
    </source>
</evidence>
<feature type="region of interest" description="Disordered" evidence="5">
    <location>
        <begin position="783"/>
        <end position="807"/>
    </location>
</feature>